<dbReference type="PANTHER" id="PTHR39178:SF1">
    <property type="entry name" value="RIBOSOMAL-PROCESSING CYSTEINE PROTEASE PRP"/>
    <property type="match status" value="1"/>
</dbReference>
<keyword evidence="8" id="KW-1185">Reference proteome</keyword>
<comment type="similarity">
    <text evidence="5">Belongs to the Prp family.</text>
</comment>
<keyword evidence="3" id="KW-0378">Hydrolase</keyword>
<proteinExistence type="inferred from homology"/>
<keyword evidence="2 7" id="KW-0645">Protease</keyword>
<evidence type="ECO:0000256" key="6">
    <source>
        <dbReference type="ARBA" id="ARBA00044538"/>
    </source>
</evidence>
<dbReference type="CDD" id="cd16332">
    <property type="entry name" value="Prp-like"/>
    <property type="match status" value="1"/>
</dbReference>
<evidence type="ECO:0000256" key="2">
    <source>
        <dbReference type="ARBA" id="ARBA00022670"/>
    </source>
</evidence>
<keyword evidence="1" id="KW-0690">Ribosome biogenesis</keyword>
<evidence type="ECO:0000256" key="5">
    <source>
        <dbReference type="ARBA" id="ARBA00044503"/>
    </source>
</evidence>
<dbReference type="InterPro" id="IPR007422">
    <property type="entry name" value="Peptidase_Prp"/>
</dbReference>
<comment type="caution">
    <text evidence="7">The sequence shown here is derived from an EMBL/GenBank/DDBJ whole genome shotgun (WGS) entry which is preliminary data.</text>
</comment>
<evidence type="ECO:0000256" key="1">
    <source>
        <dbReference type="ARBA" id="ARBA00022517"/>
    </source>
</evidence>
<dbReference type="AlphaFoldDB" id="A0A558AYK1"/>
<dbReference type="Pfam" id="PF04327">
    <property type="entry name" value="Peptidase_Prp"/>
    <property type="match status" value="1"/>
</dbReference>
<dbReference type="OrthoDB" id="48998at2"/>
<name>A0A558AYK1_9STAP</name>
<dbReference type="PANTHER" id="PTHR39178">
    <property type="entry name" value="HYPOTHETICAL RIBOSOME-ASSOCIATED PROTEIN"/>
    <property type="match status" value="1"/>
</dbReference>
<evidence type="ECO:0000256" key="3">
    <source>
        <dbReference type="ARBA" id="ARBA00022801"/>
    </source>
</evidence>
<dbReference type="SUPFAM" id="SSF118010">
    <property type="entry name" value="TM1457-like"/>
    <property type="match status" value="1"/>
</dbReference>
<dbReference type="GO" id="GO:0006508">
    <property type="term" value="P:proteolysis"/>
    <property type="evidence" value="ECO:0007669"/>
    <property type="project" value="UniProtKB-KW"/>
</dbReference>
<keyword evidence="4" id="KW-0788">Thiol protease</keyword>
<reference evidence="7 8" key="1">
    <citation type="submission" date="2019-07" db="EMBL/GenBank/DDBJ databases">
        <title>Salinicoccus cyprini sp. nov., isolated from gastro-intestinal tract of mirror carp, Cyprinus carpio var. specularis, collected from Gobind Sagar Reservoir, Himachal Pradesh, India.</title>
        <authorList>
            <person name="Talwar C."/>
            <person name="Singh A.K."/>
            <person name="Lal R."/>
            <person name="Negi R.K."/>
        </authorList>
    </citation>
    <scope>NUCLEOTIDE SEQUENCE [LARGE SCALE GENOMIC DNA]</scope>
    <source>
        <strain evidence="7 8">CT19</strain>
    </source>
</reference>
<sequence length="106" mass="11648">MIHVEFNIDDKGQVTSFGMEGHAMFDEYGKDIVCAGASAVVFGSVNAILNMTGANPAIEMDEESGSLRFKADDPDNDKMQILLEGMIISLKTIEEEYGEHITLNFK</sequence>
<accession>A0A558AYK1</accession>
<evidence type="ECO:0000313" key="7">
    <source>
        <dbReference type="EMBL" id="TVT29317.1"/>
    </source>
</evidence>
<dbReference type="RefSeq" id="WP_145285717.1">
    <property type="nucleotide sequence ID" value="NZ_VMSJ01000001.1"/>
</dbReference>
<dbReference type="GO" id="GO:0008234">
    <property type="term" value="F:cysteine-type peptidase activity"/>
    <property type="evidence" value="ECO:0007669"/>
    <property type="project" value="UniProtKB-KW"/>
</dbReference>
<dbReference type="Proteomes" id="UP000315103">
    <property type="component" value="Unassembled WGS sequence"/>
</dbReference>
<evidence type="ECO:0000256" key="4">
    <source>
        <dbReference type="ARBA" id="ARBA00022807"/>
    </source>
</evidence>
<evidence type="ECO:0000313" key="8">
    <source>
        <dbReference type="Proteomes" id="UP000315103"/>
    </source>
</evidence>
<protein>
    <recommendedName>
        <fullName evidence="6">Ribosomal processing cysteine protease Prp</fullName>
    </recommendedName>
</protein>
<organism evidence="7 8">
    <name type="scientific">Salinicoccus cyprini</name>
    <dbReference type="NCBI Taxonomy" id="2493691"/>
    <lineage>
        <taxon>Bacteria</taxon>
        <taxon>Bacillati</taxon>
        <taxon>Bacillota</taxon>
        <taxon>Bacilli</taxon>
        <taxon>Bacillales</taxon>
        <taxon>Staphylococcaceae</taxon>
        <taxon>Salinicoccus</taxon>
    </lineage>
</organism>
<dbReference type="InterPro" id="IPR036764">
    <property type="entry name" value="Peptidase_Prp_sf"/>
</dbReference>
<dbReference type="EMBL" id="VMSJ01000001">
    <property type="protein sequence ID" value="TVT29317.1"/>
    <property type="molecule type" value="Genomic_DNA"/>
</dbReference>
<dbReference type="GO" id="GO:0042254">
    <property type="term" value="P:ribosome biogenesis"/>
    <property type="evidence" value="ECO:0007669"/>
    <property type="project" value="UniProtKB-KW"/>
</dbReference>
<dbReference type="Gene3D" id="3.30.70.1490">
    <property type="entry name" value="Cysteine protease Prp"/>
    <property type="match status" value="1"/>
</dbReference>
<gene>
    <name evidence="7" type="ORF">FO441_03265</name>
</gene>